<gene>
    <name evidence="7" type="ORF">EFW17_06820</name>
</gene>
<dbReference type="RefSeq" id="WP_123200423.1">
    <property type="nucleotide sequence ID" value="NZ_RJMB01000004.1"/>
</dbReference>
<dbReference type="GO" id="GO:0006633">
    <property type="term" value="P:fatty acid biosynthetic process"/>
    <property type="evidence" value="ECO:0007669"/>
    <property type="project" value="TreeGrafter"/>
</dbReference>
<dbReference type="InterPro" id="IPR036736">
    <property type="entry name" value="ACP-like_sf"/>
</dbReference>
<dbReference type="AlphaFoldDB" id="A0A3N0EED0"/>
<evidence type="ECO:0000259" key="6">
    <source>
        <dbReference type="PROSITE" id="PS50075"/>
    </source>
</evidence>
<reference evidence="7 8" key="1">
    <citation type="submission" date="2018-11" db="EMBL/GenBank/DDBJ databases">
        <title>The genome draft of YIM 96095.</title>
        <authorList>
            <person name="Tang S.-K."/>
            <person name="Chunyu W.-X."/>
            <person name="Feng Y.-Z."/>
        </authorList>
    </citation>
    <scope>NUCLEOTIDE SEQUENCE [LARGE SCALE GENOMIC DNA]</scope>
    <source>
        <strain evidence="7 8">YIM 96095</strain>
    </source>
</reference>
<accession>A0A3N0EED0</accession>
<dbReference type="InterPro" id="IPR050091">
    <property type="entry name" value="PKS_NRPS_Biosynth_Enz"/>
</dbReference>
<evidence type="ECO:0000256" key="5">
    <source>
        <dbReference type="SAM" id="MobiDB-lite"/>
    </source>
</evidence>
<protein>
    <submittedName>
        <fullName evidence="7">SDR family NAD(P)-dependent oxidoreductase</fullName>
    </submittedName>
</protein>
<dbReference type="Pfam" id="PF00550">
    <property type="entry name" value="PP-binding"/>
    <property type="match status" value="1"/>
</dbReference>
<evidence type="ECO:0000313" key="7">
    <source>
        <dbReference type="EMBL" id="RNL86222.1"/>
    </source>
</evidence>
<dbReference type="PANTHER" id="PTHR43775:SF51">
    <property type="entry name" value="INACTIVE PHENOLPHTHIOCEROL SYNTHESIS POLYKETIDE SYNTHASE TYPE I PKS1-RELATED"/>
    <property type="match status" value="1"/>
</dbReference>
<dbReference type="SUPFAM" id="SSF52151">
    <property type="entry name" value="FabD/lysophospholipase-like"/>
    <property type="match status" value="1"/>
</dbReference>
<dbReference type="Gene3D" id="3.40.50.720">
    <property type="entry name" value="NAD(P)-binding Rossmann-like Domain"/>
    <property type="match status" value="1"/>
</dbReference>
<dbReference type="SMART" id="SM01294">
    <property type="entry name" value="PKS_PP_betabranch"/>
    <property type="match status" value="1"/>
</dbReference>
<feature type="non-terminal residue" evidence="7">
    <location>
        <position position="1"/>
    </location>
</feature>
<evidence type="ECO:0000313" key="8">
    <source>
        <dbReference type="Proteomes" id="UP000269198"/>
    </source>
</evidence>
<dbReference type="InterPro" id="IPR013968">
    <property type="entry name" value="PKS_KR"/>
</dbReference>
<dbReference type="InterPro" id="IPR016036">
    <property type="entry name" value="Malonyl_transacylase_ACP-bd"/>
</dbReference>
<dbReference type="PROSITE" id="PS50075">
    <property type="entry name" value="CARRIER"/>
    <property type="match status" value="1"/>
</dbReference>
<dbReference type="InterPro" id="IPR020806">
    <property type="entry name" value="PKS_PP-bd"/>
</dbReference>
<dbReference type="CDD" id="cd08956">
    <property type="entry name" value="KR_3_FAS_SDR_x"/>
    <property type="match status" value="1"/>
</dbReference>
<dbReference type="Pfam" id="PF00698">
    <property type="entry name" value="Acyl_transf_1"/>
    <property type="match status" value="1"/>
</dbReference>
<dbReference type="Pfam" id="PF22336">
    <property type="entry name" value="RhiE-like_linker"/>
    <property type="match status" value="1"/>
</dbReference>
<dbReference type="GO" id="GO:0004312">
    <property type="term" value="F:fatty acid synthase activity"/>
    <property type="evidence" value="ECO:0007669"/>
    <property type="project" value="TreeGrafter"/>
</dbReference>
<dbReference type="FunFam" id="3.40.366.10:FF:000002">
    <property type="entry name" value="Probable polyketide synthase 2"/>
    <property type="match status" value="1"/>
</dbReference>
<dbReference type="InterPro" id="IPR057326">
    <property type="entry name" value="KR_dom"/>
</dbReference>
<dbReference type="SUPFAM" id="SSF55048">
    <property type="entry name" value="Probable ACP-binding domain of malonyl-CoA ACP transacylase"/>
    <property type="match status" value="1"/>
</dbReference>
<keyword evidence="1" id="KW-0596">Phosphopantetheine</keyword>
<proteinExistence type="predicted"/>
<dbReference type="InterPro" id="IPR054514">
    <property type="entry name" value="RhiE-like_linker"/>
</dbReference>
<dbReference type="InterPro" id="IPR055123">
    <property type="entry name" value="SpnB-like_Rossmann"/>
</dbReference>
<dbReference type="InterPro" id="IPR001227">
    <property type="entry name" value="Ac_transferase_dom_sf"/>
</dbReference>
<dbReference type="Gene3D" id="3.30.70.3290">
    <property type="match status" value="1"/>
</dbReference>
<dbReference type="Proteomes" id="UP000269198">
    <property type="component" value="Unassembled WGS sequence"/>
</dbReference>
<dbReference type="EMBL" id="RJMB01000004">
    <property type="protein sequence ID" value="RNL86222.1"/>
    <property type="molecule type" value="Genomic_DNA"/>
</dbReference>
<evidence type="ECO:0000256" key="4">
    <source>
        <dbReference type="ARBA" id="ARBA00023315"/>
    </source>
</evidence>
<evidence type="ECO:0000256" key="1">
    <source>
        <dbReference type="ARBA" id="ARBA00022450"/>
    </source>
</evidence>
<dbReference type="SUPFAM" id="SSF51735">
    <property type="entry name" value="NAD(P)-binding Rossmann-fold domains"/>
    <property type="match status" value="2"/>
</dbReference>
<dbReference type="SMART" id="SM00823">
    <property type="entry name" value="PKS_PP"/>
    <property type="match status" value="1"/>
</dbReference>
<evidence type="ECO:0000256" key="3">
    <source>
        <dbReference type="ARBA" id="ARBA00022679"/>
    </source>
</evidence>
<dbReference type="Pfam" id="PF08659">
    <property type="entry name" value="KR"/>
    <property type="match status" value="1"/>
</dbReference>
<keyword evidence="4" id="KW-0012">Acyltransferase</keyword>
<keyword evidence="3" id="KW-0808">Transferase</keyword>
<keyword evidence="8" id="KW-1185">Reference proteome</keyword>
<dbReference type="SMART" id="SM00822">
    <property type="entry name" value="PKS_KR"/>
    <property type="match status" value="1"/>
</dbReference>
<dbReference type="Pfam" id="PF22953">
    <property type="entry name" value="SpnB_Rossmann"/>
    <property type="match status" value="1"/>
</dbReference>
<comment type="caution">
    <text evidence="7">The sequence shown here is derived from an EMBL/GenBank/DDBJ whole genome shotgun (WGS) entry which is preliminary data.</text>
</comment>
<dbReference type="OrthoDB" id="4537517at2"/>
<dbReference type="InterPro" id="IPR016035">
    <property type="entry name" value="Acyl_Trfase/lysoPLipase"/>
</dbReference>
<dbReference type="FunFam" id="1.10.1200.10:FF:000007">
    <property type="entry name" value="Probable polyketide synthase pks17"/>
    <property type="match status" value="1"/>
</dbReference>
<dbReference type="Gene3D" id="1.10.1200.10">
    <property type="entry name" value="ACP-like"/>
    <property type="match status" value="1"/>
</dbReference>
<evidence type="ECO:0000256" key="2">
    <source>
        <dbReference type="ARBA" id="ARBA00022553"/>
    </source>
</evidence>
<name>A0A3N0EED0_9ACTN</name>
<dbReference type="PROSITE" id="PS00012">
    <property type="entry name" value="PHOSPHOPANTETHEINE"/>
    <property type="match status" value="1"/>
</dbReference>
<dbReference type="SMART" id="SM00827">
    <property type="entry name" value="PKS_AT"/>
    <property type="match status" value="1"/>
</dbReference>
<dbReference type="InterPro" id="IPR006162">
    <property type="entry name" value="Ppantetheine_attach_site"/>
</dbReference>
<keyword evidence="2" id="KW-0597">Phosphoprotein</keyword>
<organism evidence="7 8">
    <name type="scientific">Halostreptopolyspora alba</name>
    <dbReference type="NCBI Taxonomy" id="2487137"/>
    <lineage>
        <taxon>Bacteria</taxon>
        <taxon>Bacillati</taxon>
        <taxon>Actinomycetota</taxon>
        <taxon>Actinomycetes</taxon>
        <taxon>Streptosporangiales</taxon>
        <taxon>Nocardiopsidaceae</taxon>
        <taxon>Halostreptopolyspora</taxon>
    </lineage>
</organism>
<dbReference type="InterPro" id="IPR009081">
    <property type="entry name" value="PP-bd_ACP"/>
</dbReference>
<dbReference type="GO" id="GO:0031177">
    <property type="term" value="F:phosphopantetheine binding"/>
    <property type="evidence" value="ECO:0007669"/>
    <property type="project" value="InterPro"/>
</dbReference>
<feature type="region of interest" description="Disordered" evidence="5">
    <location>
        <begin position="907"/>
        <end position="928"/>
    </location>
</feature>
<dbReference type="InterPro" id="IPR036291">
    <property type="entry name" value="NAD(P)-bd_dom_sf"/>
</dbReference>
<feature type="domain" description="Carrier" evidence="6">
    <location>
        <begin position="944"/>
        <end position="1019"/>
    </location>
</feature>
<dbReference type="Gene3D" id="3.40.366.10">
    <property type="entry name" value="Malonyl-Coenzyme A Acyl Carrier Protein, domain 2"/>
    <property type="match status" value="1"/>
</dbReference>
<dbReference type="SUPFAM" id="SSF47336">
    <property type="entry name" value="ACP-like"/>
    <property type="match status" value="1"/>
</dbReference>
<sequence length="1104" mass="117072">VPWVLSARSEPALRAQAERLRDSVAADVDLPLAGVGYSLVATRSLFERRQVVIGADRDELLAGLTAAAEGDGSPAGVVSGIAKPIGHTVFVFPGQGGQWVGMGRELWDSCPVFAEQLRECAEALAPWVSWSLIDTVCGGPEAADLDRIDVVQPALFAVMVSLARVWRSLGVTPDAVIGHSQGEIAAACAAGALTLPDAAKIVALRSRLLATTTHEGGMAGILLPEHRVRELLERLGSRAVVAAVNGPNSTTVSGDASAVRELIATCESEGVRARWIPASVPGHSPLMDQFESHLRDELGRITPVSSPVAFYSTVTGGLVDTAELDTAYWFRNLREPVQFEATMRSILERERSAFIEVSPHPLLMMNIQEMLDTSPDAGGVVVGSLRRHDGGLARLYRSAGEAFVAGVAVSWETAFPGWDGQWVELPTYAFQRQRYWLDPPHETTTEGASLTEPDFDPQDSLFQVDWVPFPLPSGEAAGRYVVLGESTAVTESLEQGEEGFADLEELAASSQPIPPVVIVGLDRAGPGDGDTPAVAERNVHRVLRWTRDWLSDDRFSNSRLVIVTQEAIHDDRVPHVDPAATAIWGFVRTAVTENPGRFTLVDTDDQPGSWACVLAAAETGEPQLKIRDGIVSTPQLAHAHGSAASEGDRTVAEDVSRLGSGTVLITGGTSGLGAMLARHLVERHGVRRLVLTSRRGQAAPTAAGLREELTAAGAQVEVVACDITNRQSVAELIAAVPDEYPLTAVIHCAAVLDDGVVEALTEDRVDSVLAPKVHGAWHLHELTKHLDLSAFVLFSSIASVLGTAGQANYAAANAFLNGLAEARRARGLPASSLCWGFWAERSEMGAGLGEADVVRLRRQGMLAMSSREGLALFDTAISLEEPVLVPARLNRSELGASSSGRADSSLLRGLTRAPAGSGGSGNRESTETGIVQQVRSLPRADAEAVLLDAVREQIAIVLGHSDTGKIGPAVAFKELGVDSLMALELRNKLAAVTGLTLPATLPFDYPDPSSLAQFLYVGINPDSGGEPESPADRLTKEIEGLGARLENALPELPEEDRATLSTLLGELQGRVRPMVGDGSTADVVDRIGSASTGELLSLLDEELG</sequence>
<dbReference type="InterPro" id="IPR014043">
    <property type="entry name" value="Acyl_transferase_dom"/>
</dbReference>
<dbReference type="PANTHER" id="PTHR43775">
    <property type="entry name" value="FATTY ACID SYNTHASE"/>
    <property type="match status" value="1"/>
</dbReference>